<feature type="compositionally biased region" description="Gly residues" evidence="6">
    <location>
        <begin position="85"/>
        <end position="98"/>
    </location>
</feature>
<accession>A0AAP0AVJ9</accession>
<dbReference type="InterPro" id="IPR036163">
    <property type="entry name" value="HMA_dom_sf"/>
</dbReference>
<proteinExistence type="inferred from homology"/>
<dbReference type="EMBL" id="JBBWWQ010000020">
    <property type="protein sequence ID" value="KAK8916564.1"/>
    <property type="molecule type" value="Genomic_DNA"/>
</dbReference>
<evidence type="ECO:0000256" key="2">
    <source>
        <dbReference type="ARBA" id="ARBA00022723"/>
    </source>
</evidence>
<comment type="similarity">
    <text evidence="5">Belongs to the HIPP family.</text>
</comment>
<comment type="caution">
    <text evidence="8">The sequence shown here is derived from an EMBL/GenBank/DDBJ whole genome shotgun (WGS) entry which is preliminary data.</text>
</comment>
<feature type="domain" description="HMA" evidence="7">
    <location>
        <begin position="15"/>
        <end position="82"/>
    </location>
</feature>
<keyword evidence="3" id="KW-0449">Lipoprotein</keyword>
<dbReference type="Proteomes" id="UP001418222">
    <property type="component" value="Unassembled WGS sequence"/>
</dbReference>
<sequence>MLVAQPAQSQLHFIAPKTVVKLLLRDDEDKRKALKAVSTLSGVDSISMDMKERKLTVVGAVDPIDIAKKLRKSWPAEIFSVGPPGKDGGAGDGGAGGGEMKKNNASGDQMAELSRLYQAYHNPPYIPNQFYYVRTAEEYSPNTCVIS</sequence>
<dbReference type="SUPFAM" id="SSF55008">
    <property type="entry name" value="HMA, heavy metal-associated domain"/>
    <property type="match status" value="1"/>
</dbReference>
<dbReference type="Pfam" id="PF00403">
    <property type="entry name" value="HMA"/>
    <property type="match status" value="1"/>
</dbReference>
<gene>
    <name evidence="8" type="ORF">KSP39_PZI022509</name>
</gene>
<organism evidence="8 9">
    <name type="scientific">Platanthera zijinensis</name>
    <dbReference type="NCBI Taxonomy" id="2320716"/>
    <lineage>
        <taxon>Eukaryota</taxon>
        <taxon>Viridiplantae</taxon>
        <taxon>Streptophyta</taxon>
        <taxon>Embryophyta</taxon>
        <taxon>Tracheophyta</taxon>
        <taxon>Spermatophyta</taxon>
        <taxon>Magnoliopsida</taxon>
        <taxon>Liliopsida</taxon>
        <taxon>Asparagales</taxon>
        <taxon>Orchidaceae</taxon>
        <taxon>Orchidoideae</taxon>
        <taxon>Orchideae</taxon>
        <taxon>Orchidinae</taxon>
        <taxon>Platanthera</taxon>
    </lineage>
</organism>
<evidence type="ECO:0000313" key="9">
    <source>
        <dbReference type="Proteomes" id="UP001418222"/>
    </source>
</evidence>
<dbReference type="Gene3D" id="3.30.70.100">
    <property type="match status" value="1"/>
</dbReference>
<dbReference type="InterPro" id="IPR051863">
    <property type="entry name" value="HIPP"/>
</dbReference>
<keyword evidence="1" id="KW-0488">Methylation</keyword>
<feature type="region of interest" description="Disordered" evidence="6">
    <location>
        <begin position="79"/>
        <end position="107"/>
    </location>
</feature>
<evidence type="ECO:0000256" key="3">
    <source>
        <dbReference type="ARBA" id="ARBA00023288"/>
    </source>
</evidence>
<dbReference type="InterPro" id="IPR006121">
    <property type="entry name" value="HMA_dom"/>
</dbReference>
<evidence type="ECO:0000256" key="4">
    <source>
        <dbReference type="ARBA" id="ARBA00023289"/>
    </source>
</evidence>
<dbReference type="GO" id="GO:0046872">
    <property type="term" value="F:metal ion binding"/>
    <property type="evidence" value="ECO:0007669"/>
    <property type="project" value="UniProtKB-KW"/>
</dbReference>
<keyword evidence="9" id="KW-1185">Reference proteome</keyword>
<dbReference type="AlphaFoldDB" id="A0AAP0AVJ9"/>
<evidence type="ECO:0000259" key="7">
    <source>
        <dbReference type="PROSITE" id="PS50846"/>
    </source>
</evidence>
<evidence type="ECO:0000256" key="6">
    <source>
        <dbReference type="SAM" id="MobiDB-lite"/>
    </source>
</evidence>
<name>A0AAP0AVJ9_9ASPA</name>
<keyword evidence="4" id="KW-0636">Prenylation</keyword>
<evidence type="ECO:0000313" key="8">
    <source>
        <dbReference type="EMBL" id="KAK8916564.1"/>
    </source>
</evidence>
<keyword evidence="2" id="KW-0479">Metal-binding</keyword>
<reference evidence="8 9" key="1">
    <citation type="journal article" date="2022" name="Nat. Plants">
        <title>Genomes of leafy and leafless Platanthera orchids illuminate the evolution of mycoheterotrophy.</title>
        <authorList>
            <person name="Li M.H."/>
            <person name="Liu K.W."/>
            <person name="Li Z."/>
            <person name="Lu H.C."/>
            <person name="Ye Q.L."/>
            <person name="Zhang D."/>
            <person name="Wang J.Y."/>
            <person name="Li Y.F."/>
            <person name="Zhong Z.M."/>
            <person name="Liu X."/>
            <person name="Yu X."/>
            <person name="Liu D.K."/>
            <person name="Tu X.D."/>
            <person name="Liu B."/>
            <person name="Hao Y."/>
            <person name="Liao X.Y."/>
            <person name="Jiang Y.T."/>
            <person name="Sun W.H."/>
            <person name="Chen J."/>
            <person name="Chen Y.Q."/>
            <person name="Ai Y."/>
            <person name="Zhai J.W."/>
            <person name="Wu S.S."/>
            <person name="Zhou Z."/>
            <person name="Hsiao Y.Y."/>
            <person name="Wu W.L."/>
            <person name="Chen Y.Y."/>
            <person name="Lin Y.F."/>
            <person name="Hsu J.L."/>
            <person name="Li C.Y."/>
            <person name="Wang Z.W."/>
            <person name="Zhao X."/>
            <person name="Zhong W.Y."/>
            <person name="Ma X.K."/>
            <person name="Ma L."/>
            <person name="Huang J."/>
            <person name="Chen G.Z."/>
            <person name="Huang M.Z."/>
            <person name="Huang L."/>
            <person name="Peng D.H."/>
            <person name="Luo Y.B."/>
            <person name="Zou S.Q."/>
            <person name="Chen S.P."/>
            <person name="Lan S."/>
            <person name="Tsai W.C."/>
            <person name="Van de Peer Y."/>
            <person name="Liu Z.J."/>
        </authorList>
    </citation>
    <scope>NUCLEOTIDE SEQUENCE [LARGE SCALE GENOMIC DNA]</scope>
    <source>
        <strain evidence="8">Lor287</strain>
    </source>
</reference>
<evidence type="ECO:0000256" key="5">
    <source>
        <dbReference type="ARBA" id="ARBA00024045"/>
    </source>
</evidence>
<evidence type="ECO:0000256" key="1">
    <source>
        <dbReference type="ARBA" id="ARBA00022481"/>
    </source>
</evidence>
<dbReference type="PANTHER" id="PTHR45811">
    <property type="entry name" value="COPPER TRANSPORT PROTEIN FAMILY-RELATED"/>
    <property type="match status" value="1"/>
</dbReference>
<dbReference type="PROSITE" id="PS50846">
    <property type="entry name" value="HMA_2"/>
    <property type="match status" value="1"/>
</dbReference>
<dbReference type="PANTHER" id="PTHR45811:SF49">
    <property type="entry name" value="OS04G0667600 PROTEIN"/>
    <property type="match status" value="1"/>
</dbReference>
<protein>
    <recommendedName>
        <fullName evidence="7">HMA domain-containing protein</fullName>
    </recommendedName>
</protein>